<dbReference type="AlphaFoldDB" id="A0A444U0F8"/>
<sequence length="308" mass="35048">MSFVQIVCALSARLLFILHSLIAVGRVIFVKHSWYSFLTLLILPLVIEMVITLKRRRGKDYKWFSPAILLFLISVIPSIWILEDHYYRYDIKDTTNLTRNCQQLDESSIPTNPGSETEGIPHIDKGLQLLNSTCSDAWKLGLHQTLLLTLIIGKWLLPTGIGISKDQLSQLLLIFVGIAADILEFTSETLSEDKVKTSTVLVYTILAVWTWSMLQFPLHVAVINTESSDACQNPPSSSLLSTHMADIWNIIISLFIHDGPFFVVRMVVMCSYGVIHQMLVFFTIKNCLVVTLQLYRLYVIIEEYQTSH</sequence>
<comment type="caution">
    <text evidence="2">The sequence shown here is derived from an EMBL/GenBank/DDBJ whole genome shotgun (WGS) entry which is preliminary data.</text>
</comment>
<dbReference type="PANTHER" id="PTHR22168">
    <property type="entry name" value="TMEM26 PROTEIN"/>
    <property type="match status" value="1"/>
</dbReference>
<keyword evidence="3" id="KW-1185">Reference proteome</keyword>
<feature type="transmembrane region" description="Helical" evidence="1">
    <location>
        <begin position="247"/>
        <end position="267"/>
    </location>
</feature>
<dbReference type="EMBL" id="SCEB01215599">
    <property type="protein sequence ID" value="RXM28657.1"/>
    <property type="molecule type" value="Genomic_DNA"/>
</dbReference>
<feature type="transmembrane region" description="Helical" evidence="1">
    <location>
        <begin position="198"/>
        <end position="218"/>
    </location>
</feature>
<dbReference type="OrthoDB" id="10042902at2759"/>
<name>A0A444U0F8_ACIRT</name>
<organism evidence="2 3">
    <name type="scientific">Acipenser ruthenus</name>
    <name type="common">Sterlet sturgeon</name>
    <dbReference type="NCBI Taxonomy" id="7906"/>
    <lineage>
        <taxon>Eukaryota</taxon>
        <taxon>Metazoa</taxon>
        <taxon>Chordata</taxon>
        <taxon>Craniata</taxon>
        <taxon>Vertebrata</taxon>
        <taxon>Euteleostomi</taxon>
        <taxon>Actinopterygii</taxon>
        <taxon>Chondrostei</taxon>
        <taxon>Acipenseriformes</taxon>
        <taxon>Acipenseridae</taxon>
        <taxon>Acipenser</taxon>
    </lineage>
</organism>
<keyword evidence="1 2" id="KW-0812">Transmembrane</keyword>
<dbReference type="Proteomes" id="UP000289886">
    <property type="component" value="Unassembled WGS sequence"/>
</dbReference>
<evidence type="ECO:0000256" key="1">
    <source>
        <dbReference type="SAM" id="Phobius"/>
    </source>
</evidence>
<keyword evidence="1" id="KW-0472">Membrane</keyword>
<dbReference type="Pfam" id="PF09772">
    <property type="entry name" value="Tmem26"/>
    <property type="match status" value="1"/>
</dbReference>
<reference evidence="2 3" key="1">
    <citation type="submission" date="2019-01" db="EMBL/GenBank/DDBJ databases">
        <title>Draft Genome and Complete Hox-Cluster Characterization of the Sterlet Sturgeon (Acipenser ruthenus).</title>
        <authorList>
            <person name="Wei Q."/>
        </authorList>
    </citation>
    <scope>NUCLEOTIDE SEQUENCE [LARGE SCALE GENOMIC DNA]</scope>
    <source>
        <strain evidence="2">WHYD16114868_AA</strain>
        <tissue evidence="2">Blood</tissue>
    </source>
</reference>
<gene>
    <name evidence="2" type="ORF">EOD39_9530</name>
</gene>
<evidence type="ECO:0000313" key="3">
    <source>
        <dbReference type="Proteomes" id="UP000289886"/>
    </source>
</evidence>
<accession>A0A444U0F8</accession>
<keyword evidence="1" id="KW-1133">Transmembrane helix</keyword>
<feature type="transmembrane region" description="Helical" evidence="1">
    <location>
        <begin position="63"/>
        <end position="82"/>
    </location>
</feature>
<dbReference type="PANTHER" id="PTHR22168:SF3">
    <property type="entry name" value="TRANSMEMBRANE PROTEIN 26"/>
    <property type="match status" value="1"/>
</dbReference>
<dbReference type="InterPro" id="IPR019169">
    <property type="entry name" value="Transmembrane_26"/>
</dbReference>
<feature type="transmembrane region" description="Helical" evidence="1">
    <location>
        <begin position="33"/>
        <end position="51"/>
    </location>
</feature>
<feature type="transmembrane region" description="Helical" evidence="1">
    <location>
        <begin position="279"/>
        <end position="301"/>
    </location>
</feature>
<protein>
    <submittedName>
        <fullName evidence="2">Transmembrane protein 26</fullName>
    </submittedName>
</protein>
<proteinExistence type="predicted"/>
<evidence type="ECO:0000313" key="2">
    <source>
        <dbReference type="EMBL" id="RXM28657.1"/>
    </source>
</evidence>
<feature type="transmembrane region" description="Helical" evidence="1">
    <location>
        <begin position="168"/>
        <end position="186"/>
    </location>
</feature>